<dbReference type="eggNOG" id="KOG1084">
    <property type="taxonomic scope" value="Eukaryota"/>
</dbReference>
<dbReference type="GO" id="GO:0004842">
    <property type="term" value="F:ubiquitin-protein transferase activity"/>
    <property type="evidence" value="ECO:0007669"/>
    <property type="project" value="InterPro"/>
</dbReference>
<accession>A0A1X7VBI9</accession>
<proteinExistence type="predicted"/>
<dbReference type="Gene3D" id="3.90.1750.10">
    <property type="entry name" value="Hect, E3 ligase catalytic domains"/>
    <property type="match status" value="1"/>
</dbReference>
<evidence type="ECO:0008006" key="2">
    <source>
        <dbReference type="Google" id="ProtNLM"/>
    </source>
</evidence>
<organism evidence="1">
    <name type="scientific">Amphimedon queenslandica</name>
    <name type="common">Sponge</name>
    <dbReference type="NCBI Taxonomy" id="400682"/>
    <lineage>
        <taxon>Eukaryota</taxon>
        <taxon>Metazoa</taxon>
        <taxon>Porifera</taxon>
        <taxon>Demospongiae</taxon>
        <taxon>Heteroscleromorpha</taxon>
        <taxon>Haplosclerida</taxon>
        <taxon>Niphatidae</taxon>
        <taxon>Amphimedon</taxon>
    </lineage>
</organism>
<dbReference type="OrthoDB" id="2384350at2759"/>
<dbReference type="AlphaFoldDB" id="A0A1X7VBI9"/>
<evidence type="ECO:0000313" key="1">
    <source>
        <dbReference type="EnsemblMetazoa" id="Aqu2.1.36902_001"/>
    </source>
</evidence>
<dbReference type="EnsemblMetazoa" id="Aqu2.1.36902_001">
    <property type="protein sequence ID" value="Aqu2.1.36902_001"/>
    <property type="gene ID" value="Aqu2.1.36902"/>
</dbReference>
<dbReference type="SUPFAM" id="SSF56204">
    <property type="entry name" value="Hect, E3 ligase catalytic domain"/>
    <property type="match status" value="1"/>
</dbReference>
<name>A0A1X7VBI9_AMPQE</name>
<dbReference type="InterPro" id="IPR035983">
    <property type="entry name" value="Hect_E3_ubiquitin_ligase"/>
</dbReference>
<protein>
    <recommendedName>
        <fullName evidence="2">HECT domain-containing protein</fullName>
    </recommendedName>
</protein>
<sequence length="397" mass="45143">MILSLKSAQPYLMIPDSVPRIKCEVCKKAMPMIMLREHMDSCHEENDEVTIVSVEKMVTQEPDVVTKNGITVKENDSYDDFDDDIMLIDVTYVGEEAVDYGGLRRKVWELLVQKGCQHYCVGGDSAVTFIQNTAALQKFELKFLGIYTAMSIIQEGIGFSVLHPAVYSYIWSGVYVGAIICDDGIMQSSFRELVKKLRKCEDDTSVREVFNETEHLDILCKTGYRKPINCLTIGDGSEIVEIIKSHCIKVSIPEINQFAEGLVSLGVLNLIKEYPNIMDFFAENQRRLTARIFQVKYCNKDSPRRQTEEATYIIVVDFIEKCEEKGICANVSNITSGVEKSQREYVTLRISYYFALLPLKFLQMVSTQTSMDVNEVLTLLEEKDKDDNASVRSYNSE</sequence>
<reference evidence="1" key="1">
    <citation type="submission" date="2017-05" db="UniProtKB">
        <authorList>
            <consortium name="EnsemblMetazoa"/>
        </authorList>
    </citation>
    <scope>IDENTIFICATION</scope>
</reference>
<dbReference type="InParanoid" id="A0A1X7VBI9"/>